<evidence type="ECO:0000256" key="2">
    <source>
        <dbReference type="SAM" id="Phobius"/>
    </source>
</evidence>
<name>A0A9D2WS23_9FIRM</name>
<evidence type="ECO:0000313" key="3">
    <source>
        <dbReference type="EMBL" id="KAF1086535.1"/>
    </source>
</evidence>
<keyword evidence="2" id="KW-0472">Membrane</keyword>
<dbReference type="EMBL" id="LSRS01000001">
    <property type="protein sequence ID" value="KAF1086535.1"/>
    <property type="molecule type" value="Genomic_DNA"/>
</dbReference>
<feature type="transmembrane region" description="Helical" evidence="2">
    <location>
        <begin position="49"/>
        <end position="66"/>
    </location>
</feature>
<evidence type="ECO:0008006" key="5">
    <source>
        <dbReference type="Google" id="ProtNLM"/>
    </source>
</evidence>
<dbReference type="OrthoDB" id="1679795at2"/>
<keyword evidence="2" id="KW-1133">Transmembrane helix</keyword>
<comment type="caution">
    <text evidence="3">The sequence shown here is derived from an EMBL/GenBank/DDBJ whole genome shotgun (WGS) entry which is preliminary data.</text>
</comment>
<accession>A0A9D2WS23</accession>
<dbReference type="Pfam" id="PF03780">
    <property type="entry name" value="Asp23"/>
    <property type="match status" value="1"/>
</dbReference>
<dbReference type="InterPro" id="IPR005531">
    <property type="entry name" value="Asp23"/>
</dbReference>
<keyword evidence="2" id="KW-0812">Transmembrane</keyword>
<sequence length="177" mass="19612">MGPFDRGILVLYTVTLTLFFLALGIFLAGWPEPALLLWQEVNAPAYQEILWLLLVVYIIMGLRLLWRALKPERKRQAVVHEGGLGQVRVSLAAIEALAEKVAAAKPEIKEVKAKVASSSQGIALNLRLYTAPEINIPAVSEDIQREVKDRIYQVVGITVSEVRVAVESFIAAKPRVE</sequence>
<evidence type="ECO:0000256" key="1">
    <source>
        <dbReference type="ARBA" id="ARBA00005721"/>
    </source>
</evidence>
<feature type="transmembrane region" description="Helical" evidence="2">
    <location>
        <begin position="7"/>
        <end position="29"/>
    </location>
</feature>
<evidence type="ECO:0000313" key="4">
    <source>
        <dbReference type="Proteomes" id="UP000798488"/>
    </source>
</evidence>
<keyword evidence="4" id="KW-1185">Reference proteome</keyword>
<proteinExistence type="inferred from homology"/>
<gene>
    <name evidence="3" type="ORF">SPSYN_00254</name>
</gene>
<dbReference type="Proteomes" id="UP000798488">
    <property type="component" value="Unassembled WGS sequence"/>
</dbReference>
<comment type="similarity">
    <text evidence="1">Belongs to the asp23 family.</text>
</comment>
<dbReference type="AlphaFoldDB" id="A0A9D2WS23"/>
<dbReference type="RefSeq" id="WP_161820686.1">
    <property type="nucleotide sequence ID" value="NZ_LSRS01000001.1"/>
</dbReference>
<organism evidence="3 4">
    <name type="scientific">Sporotomaculum syntrophicum</name>
    <dbReference type="NCBI Taxonomy" id="182264"/>
    <lineage>
        <taxon>Bacteria</taxon>
        <taxon>Bacillati</taxon>
        <taxon>Bacillota</taxon>
        <taxon>Clostridia</taxon>
        <taxon>Eubacteriales</taxon>
        <taxon>Desulfallaceae</taxon>
        <taxon>Sporotomaculum</taxon>
    </lineage>
</organism>
<protein>
    <recommendedName>
        <fullName evidence="5">Alkaline shock response membrane anchor protein AmaP</fullName>
    </recommendedName>
</protein>
<reference evidence="3" key="1">
    <citation type="submission" date="2016-02" db="EMBL/GenBank/DDBJ databases">
        <title>Draft Genome Sequence of Sporotomaculum syntrophicum Strain FB, a Syntrophic Benzoate Degrader.</title>
        <authorList>
            <person name="Nobu M.K."/>
            <person name="Narihiro T."/>
            <person name="Qiu Y.-L."/>
            <person name="Ohashi A."/>
            <person name="Liu W.-T."/>
            <person name="Yuji S."/>
        </authorList>
    </citation>
    <scope>NUCLEOTIDE SEQUENCE</scope>
    <source>
        <strain evidence="3">FB</strain>
    </source>
</reference>
<dbReference type="NCBIfam" id="NF033218">
    <property type="entry name" value="anchor_AmaP"/>
    <property type="match status" value="1"/>
</dbReference>